<keyword evidence="4" id="KW-1185">Reference proteome</keyword>
<dbReference type="Gene3D" id="2.130.10.30">
    <property type="entry name" value="Regulator of chromosome condensation 1/beta-lactamase-inhibitor protein II"/>
    <property type="match status" value="2"/>
</dbReference>
<evidence type="ECO:0000256" key="2">
    <source>
        <dbReference type="PROSITE-ProRule" id="PRU00235"/>
    </source>
</evidence>
<keyword evidence="1" id="KW-0677">Repeat</keyword>
<name>A0A2G9HCI9_9LAMI</name>
<dbReference type="InterPro" id="IPR009091">
    <property type="entry name" value="RCC1/BLIP-II"/>
</dbReference>
<accession>A0A2G9HCI9</accession>
<dbReference type="PROSITE" id="PS50012">
    <property type="entry name" value="RCC1_3"/>
    <property type="match status" value="4"/>
</dbReference>
<evidence type="ECO:0000313" key="3">
    <source>
        <dbReference type="EMBL" id="PIN15216.1"/>
    </source>
</evidence>
<dbReference type="PRINTS" id="PR00633">
    <property type="entry name" value="RCCNDNSATION"/>
</dbReference>
<proteinExistence type="predicted"/>
<dbReference type="Pfam" id="PF13540">
    <property type="entry name" value="RCC1_2"/>
    <property type="match status" value="1"/>
</dbReference>
<feature type="repeat" description="RCC1" evidence="2">
    <location>
        <begin position="68"/>
        <end position="111"/>
    </location>
</feature>
<dbReference type="Proteomes" id="UP000231279">
    <property type="component" value="Unassembled WGS sequence"/>
</dbReference>
<evidence type="ECO:0000256" key="1">
    <source>
        <dbReference type="ARBA" id="ARBA00022737"/>
    </source>
</evidence>
<feature type="repeat" description="RCC1" evidence="2">
    <location>
        <begin position="112"/>
        <end position="173"/>
    </location>
</feature>
<dbReference type="InterPro" id="IPR051210">
    <property type="entry name" value="Ub_ligase/GEF_domain"/>
</dbReference>
<comment type="caution">
    <text evidence="3">The sequence shown here is derived from an EMBL/GenBank/DDBJ whole genome shotgun (WGS) entry which is preliminary data.</text>
</comment>
<dbReference type="InterPro" id="IPR000408">
    <property type="entry name" value="Reg_chr_condens"/>
</dbReference>
<feature type="repeat" description="RCC1" evidence="2">
    <location>
        <begin position="14"/>
        <end position="67"/>
    </location>
</feature>
<dbReference type="EMBL" id="NKXS01002122">
    <property type="protein sequence ID" value="PIN15216.1"/>
    <property type="molecule type" value="Genomic_DNA"/>
</dbReference>
<dbReference type="PANTHER" id="PTHR22870:SF466">
    <property type="entry name" value="ANKYRIN REPEAT-CONTAINING PROTEIN"/>
    <property type="match status" value="1"/>
</dbReference>
<evidence type="ECO:0000313" key="4">
    <source>
        <dbReference type="Proteomes" id="UP000231279"/>
    </source>
</evidence>
<feature type="repeat" description="RCC1" evidence="2">
    <location>
        <begin position="174"/>
        <end position="229"/>
    </location>
</feature>
<dbReference type="Pfam" id="PF00415">
    <property type="entry name" value="RCC1"/>
    <property type="match status" value="2"/>
</dbReference>
<gene>
    <name evidence="3" type="ORF">CDL12_12148</name>
</gene>
<dbReference type="PANTHER" id="PTHR22870">
    <property type="entry name" value="REGULATOR OF CHROMOSOME CONDENSATION"/>
    <property type="match status" value="1"/>
</dbReference>
<dbReference type="AlphaFoldDB" id="A0A2G9HCI9"/>
<dbReference type="OrthoDB" id="70707at2759"/>
<dbReference type="STRING" id="429701.A0A2G9HCI9"/>
<sequence>MRHSLVLVRGREVHQVYGFGSGKRGQLGISTDKVKTTNTPQITMELENLTIVSISANGDHSAALSADGSLYTWGRGFSTSSDVYIPQYLDTAIALKEVALGWNHVLLLTREGELFMLGGNRHGVLGDPERTSLTSDAPGTSKEDIMKITPDRTEMKVLQVAAGSEHSALVTENGSIMTWGWGEHGQLGLGDTNDQTVPQALRLGHKLDQKRATLRIYCGSGFSFVVRTHDVDSETK</sequence>
<reference evidence="4" key="1">
    <citation type="journal article" date="2018" name="Gigascience">
        <title>Genome assembly of the Pink Ipe (Handroanthus impetiginosus, Bignoniaceae), a highly valued, ecologically keystone Neotropical timber forest tree.</title>
        <authorList>
            <person name="Silva-Junior O.B."/>
            <person name="Grattapaglia D."/>
            <person name="Novaes E."/>
            <person name="Collevatti R.G."/>
        </authorList>
    </citation>
    <scope>NUCLEOTIDE SEQUENCE [LARGE SCALE GENOMIC DNA]</scope>
    <source>
        <strain evidence="4">cv. UFG-1</strain>
    </source>
</reference>
<protein>
    <submittedName>
        <fullName evidence="3">Uncharacterized protein</fullName>
    </submittedName>
</protein>
<dbReference type="SUPFAM" id="SSF50985">
    <property type="entry name" value="RCC1/BLIP-II"/>
    <property type="match status" value="1"/>
</dbReference>
<organism evidence="3 4">
    <name type="scientific">Handroanthus impetiginosus</name>
    <dbReference type="NCBI Taxonomy" id="429701"/>
    <lineage>
        <taxon>Eukaryota</taxon>
        <taxon>Viridiplantae</taxon>
        <taxon>Streptophyta</taxon>
        <taxon>Embryophyta</taxon>
        <taxon>Tracheophyta</taxon>
        <taxon>Spermatophyta</taxon>
        <taxon>Magnoliopsida</taxon>
        <taxon>eudicotyledons</taxon>
        <taxon>Gunneridae</taxon>
        <taxon>Pentapetalae</taxon>
        <taxon>asterids</taxon>
        <taxon>lamiids</taxon>
        <taxon>Lamiales</taxon>
        <taxon>Bignoniaceae</taxon>
        <taxon>Crescentiina</taxon>
        <taxon>Tabebuia alliance</taxon>
        <taxon>Handroanthus</taxon>
    </lineage>
</organism>
<dbReference type="PROSITE" id="PS00626">
    <property type="entry name" value="RCC1_2"/>
    <property type="match status" value="1"/>
</dbReference>